<dbReference type="WBParaSite" id="sdigi.contig32.g2320.t1">
    <property type="protein sequence ID" value="sdigi.contig32.g2320.t1"/>
    <property type="gene ID" value="sdigi.contig32.g2320"/>
</dbReference>
<keyword evidence="1" id="KW-1185">Reference proteome</keyword>
<sequence>MIVVVIVEGVSTLEKRKPRLSCLKAASVRPSVRPSIHPSVRQSVVHHHFPAVDATTFTSAVSVYDYCQCCLTCMGLEGLRAKNECLV</sequence>
<dbReference type="Proteomes" id="UP000887581">
    <property type="component" value="Unplaced"/>
</dbReference>
<accession>A0A915PU96</accession>
<name>A0A915PU96_9BILA</name>
<evidence type="ECO:0000313" key="1">
    <source>
        <dbReference type="Proteomes" id="UP000887581"/>
    </source>
</evidence>
<reference evidence="2" key="1">
    <citation type="submission" date="2022-11" db="UniProtKB">
        <authorList>
            <consortium name="WormBaseParasite"/>
        </authorList>
    </citation>
    <scope>IDENTIFICATION</scope>
</reference>
<proteinExistence type="predicted"/>
<protein>
    <submittedName>
        <fullName evidence="2">Uncharacterized protein</fullName>
    </submittedName>
</protein>
<evidence type="ECO:0000313" key="2">
    <source>
        <dbReference type="WBParaSite" id="sdigi.contig32.g2320.t1"/>
    </source>
</evidence>
<dbReference type="AlphaFoldDB" id="A0A915PU96"/>
<organism evidence="1 2">
    <name type="scientific">Setaria digitata</name>
    <dbReference type="NCBI Taxonomy" id="48799"/>
    <lineage>
        <taxon>Eukaryota</taxon>
        <taxon>Metazoa</taxon>
        <taxon>Ecdysozoa</taxon>
        <taxon>Nematoda</taxon>
        <taxon>Chromadorea</taxon>
        <taxon>Rhabditida</taxon>
        <taxon>Spirurina</taxon>
        <taxon>Spiruromorpha</taxon>
        <taxon>Filarioidea</taxon>
        <taxon>Setariidae</taxon>
        <taxon>Setaria</taxon>
    </lineage>
</organism>